<dbReference type="EMBL" id="CAJVPM010000927">
    <property type="protein sequence ID" value="CAG8455188.1"/>
    <property type="molecule type" value="Genomic_DNA"/>
</dbReference>
<organism evidence="1 2">
    <name type="scientific">Scutellospora calospora</name>
    <dbReference type="NCBI Taxonomy" id="85575"/>
    <lineage>
        <taxon>Eukaryota</taxon>
        <taxon>Fungi</taxon>
        <taxon>Fungi incertae sedis</taxon>
        <taxon>Mucoromycota</taxon>
        <taxon>Glomeromycotina</taxon>
        <taxon>Glomeromycetes</taxon>
        <taxon>Diversisporales</taxon>
        <taxon>Gigasporaceae</taxon>
        <taxon>Scutellospora</taxon>
    </lineage>
</organism>
<evidence type="ECO:0000313" key="2">
    <source>
        <dbReference type="Proteomes" id="UP000789860"/>
    </source>
</evidence>
<reference evidence="1" key="1">
    <citation type="submission" date="2021-06" db="EMBL/GenBank/DDBJ databases">
        <authorList>
            <person name="Kallberg Y."/>
            <person name="Tangrot J."/>
            <person name="Rosling A."/>
        </authorList>
    </citation>
    <scope>NUCLEOTIDE SEQUENCE</scope>
    <source>
        <strain evidence="1">AU212A</strain>
    </source>
</reference>
<name>A0ACA9K6J2_9GLOM</name>
<comment type="caution">
    <text evidence="1">The sequence shown here is derived from an EMBL/GenBank/DDBJ whole genome shotgun (WGS) entry which is preliminary data.</text>
</comment>
<accession>A0ACA9K6J2</accession>
<protein>
    <submittedName>
        <fullName evidence="1">9931_t:CDS:1</fullName>
    </submittedName>
</protein>
<sequence length="171" mass="18087">MDNEQGWVPSNYLEEVKPAPVPTRRNKPPPPTIPTQKQQPERASTYERSSSGGVKGKYGGGGGGNNAPVAVFPGMMPVSPGSVPPWKAALEAKKNAAKANSTGESESDHPAKSVRSGTADRKPPPATAKKPFIPPKPTTSSNRPVAPPRPGTTGSKLKQKNKSQSDEEEDW</sequence>
<dbReference type="Proteomes" id="UP000789860">
    <property type="component" value="Unassembled WGS sequence"/>
</dbReference>
<keyword evidence="2" id="KW-1185">Reference proteome</keyword>
<proteinExistence type="predicted"/>
<gene>
    <name evidence="1" type="ORF">SCALOS_LOCUS1369</name>
</gene>
<evidence type="ECO:0000313" key="1">
    <source>
        <dbReference type="EMBL" id="CAG8455188.1"/>
    </source>
</evidence>